<dbReference type="AlphaFoldDB" id="A0A1H7AR82"/>
<dbReference type="PROSITE" id="PS50111">
    <property type="entry name" value="CHEMOTAXIS_TRANSDUC_2"/>
    <property type="match status" value="1"/>
</dbReference>
<evidence type="ECO:0000313" key="7">
    <source>
        <dbReference type="EMBL" id="SEJ68151.1"/>
    </source>
</evidence>
<sequence>MKLTLRMKLLIGFFSLLVLTLIGQTLMLSNLGQNSASLLGQLLSENVILLVIEMAVAMGIVFLLERSILRSIDTLRHTMKRAGEGDLTVHSDMQTKDEFAELADSFNTMIDSQDRIVRQVSTASDQLSAASEEMSASSQEVTASFEEIASSMESLSGETEKGNKAVLEASQSLVQLSSLIQMAKLKAGTTEKDSVATQNSAQEGLNNVHETIQTMNKIKNQTQITSDMIHDLDEYSQQISQIIDTITSISNQTNLLALNAAIEAARAGEHGRGFSVVAEEVRKLAEQSNQGTQEITHLIENVSQKTAQVVTAMAENSTQVEAGVTAVTQTGTALDMILQAVKHTAAEINAITNIAAEEVANSDQIVQLIDNLASIIEAVEKHTESISAATQQQTAAMQNVSSCAEETAAMSGTLKNSIQHFKL</sequence>
<dbReference type="InterPro" id="IPR004089">
    <property type="entry name" value="MCPsignal_dom"/>
</dbReference>
<dbReference type="Proteomes" id="UP000199662">
    <property type="component" value="Unassembled WGS sequence"/>
</dbReference>
<dbReference type="PROSITE" id="PS50885">
    <property type="entry name" value="HAMP"/>
    <property type="match status" value="1"/>
</dbReference>
<dbReference type="PANTHER" id="PTHR32089:SF112">
    <property type="entry name" value="LYSOZYME-LIKE PROTEIN-RELATED"/>
    <property type="match status" value="1"/>
</dbReference>
<dbReference type="GO" id="GO:0016020">
    <property type="term" value="C:membrane"/>
    <property type="evidence" value="ECO:0007669"/>
    <property type="project" value="InterPro"/>
</dbReference>
<dbReference type="CDD" id="cd11386">
    <property type="entry name" value="MCP_signal"/>
    <property type="match status" value="1"/>
</dbReference>
<protein>
    <submittedName>
        <fullName evidence="7">Methyl-accepting chemotaxis protein</fullName>
    </submittedName>
</protein>
<dbReference type="Pfam" id="PF00672">
    <property type="entry name" value="HAMP"/>
    <property type="match status" value="1"/>
</dbReference>
<comment type="similarity">
    <text evidence="2">Belongs to the methyl-accepting chemotaxis (MCP) protein family.</text>
</comment>
<organism evidence="7 8">
    <name type="scientific">Propionispira arboris</name>
    <dbReference type="NCBI Taxonomy" id="84035"/>
    <lineage>
        <taxon>Bacteria</taxon>
        <taxon>Bacillati</taxon>
        <taxon>Bacillota</taxon>
        <taxon>Negativicutes</taxon>
        <taxon>Selenomonadales</taxon>
        <taxon>Selenomonadaceae</taxon>
        <taxon>Propionispira</taxon>
    </lineage>
</organism>
<evidence type="ECO:0000256" key="3">
    <source>
        <dbReference type="PROSITE-ProRule" id="PRU00284"/>
    </source>
</evidence>
<keyword evidence="4" id="KW-0472">Membrane</keyword>
<dbReference type="Gene3D" id="1.10.287.950">
    <property type="entry name" value="Methyl-accepting chemotaxis protein"/>
    <property type="match status" value="1"/>
</dbReference>
<evidence type="ECO:0000313" key="8">
    <source>
        <dbReference type="Proteomes" id="UP000199662"/>
    </source>
</evidence>
<reference evidence="7 8" key="1">
    <citation type="submission" date="2016-10" db="EMBL/GenBank/DDBJ databases">
        <authorList>
            <person name="de Groot N.N."/>
        </authorList>
    </citation>
    <scope>NUCLEOTIDE SEQUENCE [LARGE SCALE GENOMIC DNA]</scope>
    <source>
        <strain evidence="7 8">DSM 2179</strain>
    </source>
</reference>
<evidence type="ECO:0000259" key="6">
    <source>
        <dbReference type="PROSITE" id="PS50885"/>
    </source>
</evidence>
<name>A0A1H7AR82_9FIRM</name>
<dbReference type="Pfam" id="PF00015">
    <property type="entry name" value="MCPsignal"/>
    <property type="match status" value="1"/>
</dbReference>
<evidence type="ECO:0000256" key="1">
    <source>
        <dbReference type="ARBA" id="ARBA00023224"/>
    </source>
</evidence>
<dbReference type="SMART" id="SM00283">
    <property type="entry name" value="MA"/>
    <property type="match status" value="1"/>
</dbReference>
<accession>A0A1H7AR82</accession>
<dbReference type="SMART" id="SM00304">
    <property type="entry name" value="HAMP"/>
    <property type="match status" value="1"/>
</dbReference>
<dbReference type="PANTHER" id="PTHR32089">
    <property type="entry name" value="METHYL-ACCEPTING CHEMOTAXIS PROTEIN MCPB"/>
    <property type="match status" value="1"/>
</dbReference>
<feature type="transmembrane region" description="Helical" evidence="4">
    <location>
        <begin position="47"/>
        <end position="64"/>
    </location>
</feature>
<feature type="domain" description="HAMP" evidence="6">
    <location>
        <begin position="66"/>
        <end position="118"/>
    </location>
</feature>
<feature type="domain" description="Methyl-accepting transducer" evidence="5">
    <location>
        <begin position="137"/>
        <end position="373"/>
    </location>
</feature>
<dbReference type="EMBL" id="FNZK01000013">
    <property type="protein sequence ID" value="SEJ68151.1"/>
    <property type="molecule type" value="Genomic_DNA"/>
</dbReference>
<gene>
    <name evidence="7" type="ORF">SAMN05660742_113120</name>
</gene>
<evidence type="ECO:0000259" key="5">
    <source>
        <dbReference type="PROSITE" id="PS50111"/>
    </source>
</evidence>
<keyword evidence="4" id="KW-0812">Transmembrane</keyword>
<dbReference type="InterPro" id="IPR003660">
    <property type="entry name" value="HAMP_dom"/>
</dbReference>
<proteinExistence type="inferred from homology"/>
<keyword evidence="8" id="KW-1185">Reference proteome</keyword>
<keyword evidence="4" id="KW-1133">Transmembrane helix</keyword>
<dbReference type="STRING" id="84035.SAMN05660742_113120"/>
<evidence type="ECO:0000256" key="2">
    <source>
        <dbReference type="ARBA" id="ARBA00029447"/>
    </source>
</evidence>
<dbReference type="SUPFAM" id="SSF58104">
    <property type="entry name" value="Methyl-accepting chemotaxis protein (MCP) signaling domain"/>
    <property type="match status" value="2"/>
</dbReference>
<dbReference type="CDD" id="cd06225">
    <property type="entry name" value="HAMP"/>
    <property type="match status" value="1"/>
</dbReference>
<dbReference type="GO" id="GO:0007165">
    <property type="term" value="P:signal transduction"/>
    <property type="evidence" value="ECO:0007669"/>
    <property type="project" value="UniProtKB-KW"/>
</dbReference>
<evidence type="ECO:0000256" key="4">
    <source>
        <dbReference type="SAM" id="Phobius"/>
    </source>
</evidence>
<keyword evidence="1 3" id="KW-0807">Transducer</keyword>
<dbReference type="RefSeq" id="WP_091832682.1">
    <property type="nucleotide sequence ID" value="NZ_FNZK01000013.1"/>
</dbReference>
<dbReference type="Gene3D" id="6.10.340.10">
    <property type="match status" value="1"/>
</dbReference>